<feature type="domain" description="NAD-dependent epimerase/dehydratase" evidence="1">
    <location>
        <begin position="8"/>
        <end position="87"/>
    </location>
</feature>
<dbReference type="PANTHER" id="PTHR48079:SF6">
    <property type="entry name" value="NAD(P)-BINDING DOMAIN-CONTAINING PROTEIN-RELATED"/>
    <property type="match status" value="1"/>
</dbReference>
<sequence length="344" mass="37074">MSPKPTLFLLGATGFLGSQFLTYLARDLPNLHIVALVRAPTGDKEAKLKAVYDDLSVVEGTLDDDAVIQEQAANADYTINCASSDHLASVVSSLAGLEKASASRPGKPPLYIHVSGLGITSDNCRGEHVELADIPHYTDIDLDLEKCPPTNMHLDSDKLIVAAGTRTENPVRTIIVFPGWIYGVGDGIQKTTLPIRIFLNMFKSAGFAGTWGPGLNRMGNIHVRDCANAVMTVFKAALEGKAEEGAEGFYFAVSDEPRVTNVKIVSTMGDIMFSKGLIGKGGSQPMPSEIVDPLGHYGWSLMGGNQIVTSHRLRRLGWEPVETKKKSLMESLPEELELAIILGL</sequence>
<dbReference type="GO" id="GO:0004029">
    <property type="term" value="F:aldehyde dehydrogenase (NAD+) activity"/>
    <property type="evidence" value="ECO:0007669"/>
    <property type="project" value="TreeGrafter"/>
</dbReference>
<accession>A0A369J0V7</accession>
<dbReference type="GO" id="GO:0005737">
    <property type="term" value="C:cytoplasm"/>
    <property type="evidence" value="ECO:0007669"/>
    <property type="project" value="TreeGrafter"/>
</dbReference>
<gene>
    <name evidence="2" type="ORF">Hypma_004030</name>
</gene>
<dbReference type="STRING" id="39966.A0A369J0V7"/>
<protein>
    <recommendedName>
        <fullName evidence="1">NAD-dependent epimerase/dehydratase domain-containing protein</fullName>
    </recommendedName>
</protein>
<dbReference type="EMBL" id="LUEZ02000146">
    <property type="protein sequence ID" value="RDB15631.1"/>
    <property type="molecule type" value="Genomic_DNA"/>
</dbReference>
<keyword evidence="3" id="KW-1185">Reference proteome</keyword>
<dbReference type="Pfam" id="PF01370">
    <property type="entry name" value="Epimerase"/>
    <property type="match status" value="1"/>
</dbReference>
<evidence type="ECO:0000259" key="1">
    <source>
        <dbReference type="Pfam" id="PF01370"/>
    </source>
</evidence>
<evidence type="ECO:0000313" key="2">
    <source>
        <dbReference type="EMBL" id="RDB15631.1"/>
    </source>
</evidence>
<dbReference type="InParanoid" id="A0A369J0V7"/>
<evidence type="ECO:0000313" key="3">
    <source>
        <dbReference type="Proteomes" id="UP000076154"/>
    </source>
</evidence>
<dbReference type="SUPFAM" id="SSF51735">
    <property type="entry name" value="NAD(P)-binding Rossmann-fold domains"/>
    <property type="match status" value="1"/>
</dbReference>
<dbReference type="AlphaFoldDB" id="A0A369J0V7"/>
<dbReference type="InterPro" id="IPR051783">
    <property type="entry name" value="NAD(P)-dependent_oxidoreduct"/>
</dbReference>
<proteinExistence type="predicted"/>
<dbReference type="InterPro" id="IPR001509">
    <property type="entry name" value="Epimerase_deHydtase"/>
</dbReference>
<dbReference type="PANTHER" id="PTHR48079">
    <property type="entry name" value="PROTEIN YEEZ"/>
    <property type="match status" value="1"/>
</dbReference>
<name>A0A369J0V7_HYPMA</name>
<dbReference type="InterPro" id="IPR036291">
    <property type="entry name" value="NAD(P)-bd_dom_sf"/>
</dbReference>
<dbReference type="Gene3D" id="3.40.50.720">
    <property type="entry name" value="NAD(P)-binding Rossmann-like Domain"/>
    <property type="match status" value="1"/>
</dbReference>
<dbReference type="FunCoup" id="A0A369J0V7">
    <property type="interactions" value="19"/>
</dbReference>
<organism evidence="2 3">
    <name type="scientific">Hypsizygus marmoreus</name>
    <name type="common">White beech mushroom</name>
    <name type="synonym">Agaricus marmoreus</name>
    <dbReference type="NCBI Taxonomy" id="39966"/>
    <lineage>
        <taxon>Eukaryota</taxon>
        <taxon>Fungi</taxon>
        <taxon>Dikarya</taxon>
        <taxon>Basidiomycota</taxon>
        <taxon>Agaricomycotina</taxon>
        <taxon>Agaricomycetes</taxon>
        <taxon>Agaricomycetidae</taxon>
        <taxon>Agaricales</taxon>
        <taxon>Tricholomatineae</taxon>
        <taxon>Lyophyllaceae</taxon>
        <taxon>Hypsizygus</taxon>
    </lineage>
</organism>
<reference evidence="2" key="1">
    <citation type="submission" date="2018-04" db="EMBL/GenBank/DDBJ databases">
        <title>Whole genome sequencing of Hypsizygus marmoreus.</title>
        <authorList>
            <person name="Choi I.-G."/>
            <person name="Min B."/>
            <person name="Kim J.-G."/>
            <person name="Kim S."/>
            <person name="Oh Y.-L."/>
            <person name="Kong W.-S."/>
            <person name="Park H."/>
            <person name="Jeong J."/>
            <person name="Song E.-S."/>
        </authorList>
    </citation>
    <scope>NUCLEOTIDE SEQUENCE [LARGE SCALE GENOMIC DNA]</scope>
    <source>
        <strain evidence="2">51987-8</strain>
    </source>
</reference>
<comment type="caution">
    <text evidence="2">The sequence shown here is derived from an EMBL/GenBank/DDBJ whole genome shotgun (WGS) entry which is preliminary data.</text>
</comment>
<dbReference type="OrthoDB" id="2130169at2759"/>
<dbReference type="Proteomes" id="UP000076154">
    <property type="component" value="Unassembled WGS sequence"/>
</dbReference>